<dbReference type="AlphaFoldDB" id="A0ABD3UJ91"/>
<keyword evidence="4" id="KW-1185">Reference proteome</keyword>
<name>A0ABD3UJ91_9LAMI</name>
<gene>
    <name evidence="3" type="ORF">ACJIZ3_011352</name>
</gene>
<dbReference type="Proteomes" id="UP001634393">
    <property type="component" value="Unassembled WGS sequence"/>
</dbReference>
<dbReference type="EMBL" id="JBJXBP010000001">
    <property type="protein sequence ID" value="KAL3849470.1"/>
    <property type="molecule type" value="Genomic_DNA"/>
</dbReference>
<evidence type="ECO:0000313" key="4">
    <source>
        <dbReference type="Proteomes" id="UP001634393"/>
    </source>
</evidence>
<evidence type="ECO:0000259" key="1">
    <source>
        <dbReference type="Pfam" id="PF13960"/>
    </source>
</evidence>
<proteinExistence type="predicted"/>
<dbReference type="PANTHER" id="PTHR10775:SF182">
    <property type="entry name" value="TRANSPOSON, EN_SPM-LIKE, TRANSPOSASE-ASSOCIATED DOMAIN PROTEIN-RELATED"/>
    <property type="match status" value="1"/>
</dbReference>
<feature type="domain" description="Transposase-associated" evidence="2">
    <location>
        <begin position="3"/>
        <end position="75"/>
    </location>
</feature>
<dbReference type="Pfam" id="PF13963">
    <property type="entry name" value="Transpos_assoc"/>
    <property type="match status" value="1"/>
</dbReference>
<accession>A0ABD3UJ91</accession>
<evidence type="ECO:0000313" key="3">
    <source>
        <dbReference type="EMBL" id="KAL3849470.1"/>
    </source>
</evidence>
<protein>
    <recommendedName>
        <fullName evidence="5">Transposase</fullName>
    </recommendedName>
</protein>
<reference evidence="3 4" key="1">
    <citation type="submission" date="2024-12" db="EMBL/GenBank/DDBJ databases">
        <title>The unique morphological basis and parallel evolutionary history of personate flowers in Penstemon.</title>
        <authorList>
            <person name="Depatie T.H."/>
            <person name="Wessinger C.A."/>
        </authorList>
    </citation>
    <scope>NUCLEOTIDE SEQUENCE [LARGE SCALE GENOMIC DNA]</scope>
    <source>
        <strain evidence="3">WTNN_2</strain>
        <tissue evidence="3">Leaf</tissue>
    </source>
</reference>
<dbReference type="InterPro" id="IPR029480">
    <property type="entry name" value="Transpos_assoc"/>
</dbReference>
<dbReference type="InterPro" id="IPR004242">
    <property type="entry name" value="Transposase_21"/>
</dbReference>
<dbReference type="PANTHER" id="PTHR10775">
    <property type="entry name" value="OS08G0208400 PROTEIN"/>
    <property type="match status" value="1"/>
</dbReference>
<organism evidence="3 4">
    <name type="scientific">Penstemon smallii</name>
    <dbReference type="NCBI Taxonomy" id="265156"/>
    <lineage>
        <taxon>Eukaryota</taxon>
        <taxon>Viridiplantae</taxon>
        <taxon>Streptophyta</taxon>
        <taxon>Embryophyta</taxon>
        <taxon>Tracheophyta</taxon>
        <taxon>Spermatophyta</taxon>
        <taxon>Magnoliopsida</taxon>
        <taxon>eudicotyledons</taxon>
        <taxon>Gunneridae</taxon>
        <taxon>Pentapetalae</taxon>
        <taxon>asterids</taxon>
        <taxon>lamiids</taxon>
        <taxon>Lamiales</taxon>
        <taxon>Plantaginaceae</taxon>
        <taxon>Cheloneae</taxon>
        <taxon>Penstemon</taxon>
    </lineage>
</organism>
<feature type="domain" description="DUF4218" evidence="1">
    <location>
        <begin position="655"/>
        <end position="717"/>
    </location>
</feature>
<dbReference type="Pfam" id="PF02992">
    <property type="entry name" value="Transposase_21"/>
    <property type="match status" value="1"/>
</dbReference>
<dbReference type="Pfam" id="PF13960">
    <property type="entry name" value="DUF4218"/>
    <property type="match status" value="1"/>
</dbReference>
<sequence>MDKSWMKQSRLSDVYDEGVKRFLDFAFRNLTSDEIIRCPCKKCKLRSLVTREVAYDHLIAFGFLEDYTTWVFHGELESSSAPNNEANSRNRSYMDIDMESLMHEAFGIPSSHETENHMLTGFEDQLNEDQPNLEAATFFSFVKDANKELYPGCENYTKHSFIIQLFHIKCLGGWSNNSFSMLLNLLKAIIGKLGLGYEKIHACPNDCILYRKEHHDKIECPKCHTSRYVIPEGDSNNSASSELASSKVPAKVLRYFPLIPRLQRLFMSSMTASLMRWHKEDRTKNGYMRHPADSPAWKTFDHKHPDFSAEPRNVRLVILMAYNLPPWMCMDRENLFLSMIIPGPSSPGNNIDVYLRPLIDELNLLWSDGVVTFDISTKTNFRMRAALMWTISDLPGLAYVSGWSTRGKYGCICCHKETCSTWLKYGRKFCYMGHRRFLEKNHAFRKDDKSFYGGKENRSAPLPLDGCTILEMLEGVQTEFGKTCANPELPYNWKKKSIFFELPYWKDNLICHNLDVMHIEKNVCESIIGTLLNLEGKTKDGLNARLDLELVGLKQELHPKRGQNQKTTLPSARYSLKKEEKTSFCKFLKNVKVPDAYAANISRCVNVKDKKIFGMKSHDCHIFIQQLLPLAVRGMLSPIVRECLVDLRIFFREIYSKAKMPQDFMHLEKKISNTLCKLEKIFPPAFFDIVVHLLVHLPREAQLAGPVQYRQMYPIER</sequence>
<dbReference type="InterPro" id="IPR025452">
    <property type="entry name" value="DUF4218"/>
</dbReference>
<evidence type="ECO:0008006" key="5">
    <source>
        <dbReference type="Google" id="ProtNLM"/>
    </source>
</evidence>
<comment type="caution">
    <text evidence="3">The sequence shown here is derived from an EMBL/GenBank/DDBJ whole genome shotgun (WGS) entry which is preliminary data.</text>
</comment>
<evidence type="ECO:0000259" key="2">
    <source>
        <dbReference type="Pfam" id="PF13963"/>
    </source>
</evidence>